<evidence type="ECO:0000313" key="3">
    <source>
        <dbReference type="EMBL" id="PMP68104.1"/>
    </source>
</evidence>
<dbReference type="EMBL" id="PNIK01000031">
    <property type="protein sequence ID" value="PMP68104.1"/>
    <property type="molecule type" value="Genomic_DNA"/>
</dbReference>
<evidence type="ECO:0000259" key="2">
    <source>
        <dbReference type="PROSITE" id="PS51352"/>
    </source>
</evidence>
<protein>
    <submittedName>
        <fullName evidence="3">TlpA family protein disulfide reductase</fullName>
    </submittedName>
</protein>
<gene>
    <name evidence="3" type="ORF">C0190_02095</name>
</gene>
<dbReference type="PANTHER" id="PTHR42852:SF17">
    <property type="entry name" value="THIOREDOXIN-LIKE PROTEIN HI_1115"/>
    <property type="match status" value="1"/>
</dbReference>
<feature type="domain" description="Thioredoxin" evidence="2">
    <location>
        <begin position="32"/>
        <end position="170"/>
    </location>
</feature>
<dbReference type="InterPro" id="IPR050553">
    <property type="entry name" value="Thioredoxin_ResA/DsbE_sf"/>
</dbReference>
<dbReference type="InterPro" id="IPR017937">
    <property type="entry name" value="Thioredoxin_CS"/>
</dbReference>
<name>A0A2N7PPQ3_9BACT</name>
<dbReference type="PANTHER" id="PTHR42852">
    <property type="entry name" value="THIOL:DISULFIDE INTERCHANGE PROTEIN DSBE"/>
    <property type="match status" value="1"/>
</dbReference>
<dbReference type="InterPro" id="IPR036249">
    <property type="entry name" value="Thioredoxin-like_sf"/>
</dbReference>
<dbReference type="AlphaFoldDB" id="A0A2N7PPQ3"/>
<dbReference type="Pfam" id="PF00578">
    <property type="entry name" value="AhpC-TSA"/>
    <property type="match status" value="1"/>
</dbReference>
<organism evidence="3 4">
    <name type="scientific">Thermodesulfobacterium geofontis</name>
    <dbReference type="NCBI Taxonomy" id="1295609"/>
    <lineage>
        <taxon>Bacteria</taxon>
        <taxon>Pseudomonadati</taxon>
        <taxon>Thermodesulfobacteriota</taxon>
        <taxon>Thermodesulfobacteria</taxon>
        <taxon>Thermodesulfobacteriales</taxon>
        <taxon>Thermodesulfobacteriaceae</taxon>
        <taxon>Thermodesulfobacterium</taxon>
    </lineage>
</organism>
<proteinExistence type="predicted"/>
<dbReference type="Gene3D" id="3.40.30.10">
    <property type="entry name" value="Glutaredoxin"/>
    <property type="match status" value="1"/>
</dbReference>
<dbReference type="PROSITE" id="PS51352">
    <property type="entry name" value="THIOREDOXIN_2"/>
    <property type="match status" value="1"/>
</dbReference>
<dbReference type="InterPro" id="IPR000866">
    <property type="entry name" value="AhpC/TSA"/>
</dbReference>
<comment type="caution">
    <text evidence="3">The sequence shown here is derived from an EMBL/GenBank/DDBJ whole genome shotgun (WGS) entry which is preliminary data.</text>
</comment>
<accession>A0A2N7PPQ3</accession>
<dbReference type="InterPro" id="IPR013766">
    <property type="entry name" value="Thioredoxin_domain"/>
</dbReference>
<dbReference type="SUPFAM" id="SSF52833">
    <property type="entry name" value="Thioredoxin-like"/>
    <property type="match status" value="1"/>
</dbReference>
<reference evidence="3 4" key="1">
    <citation type="submission" date="2018-01" db="EMBL/GenBank/DDBJ databases">
        <title>Metagenomic assembled genomes from two thermal pools in the Uzon Caldera, Kamchatka, Russia.</title>
        <authorList>
            <person name="Wilkins L."/>
            <person name="Ettinger C."/>
        </authorList>
    </citation>
    <scope>NUCLEOTIDE SEQUENCE [LARGE SCALE GENOMIC DNA]</scope>
    <source>
        <strain evidence="3">ZAV-08</strain>
    </source>
</reference>
<evidence type="ECO:0000256" key="1">
    <source>
        <dbReference type="ARBA" id="ARBA00023284"/>
    </source>
</evidence>
<dbReference type="GO" id="GO:0016209">
    <property type="term" value="F:antioxidant activity"/>
    <property type="evidence" value="ECO:0007669"/>
    <property type="project" value="InterPro"/>
</dbReference>
<dbReference type="PROSITE" id="PS00194">
    <property type="entry name" value="THIOREDOXIN_1"/>
    <property type="match status" value="1"/>
</dbReference>
<dbReference type="CDD" id="cd02966">
    <property type="entry name" value="TlpA_like_family"/>
    <property type="match status" value="1"/>
</dbReference>
<sequence length="171" mass="19771">MRKILAFVISLNIVFLLTQLKVPKEAYAGGELELNSKAIDFSLPDIRGKNYSLSQFKGKVVLLNFWATWCPPCRLEIPILNKIYKEYKKSEFEIIAVSLDTDVERLKNFLKENPVNFLVLLDKSGVIGFKYKVEAIPTSFLIDKAQILRQIYIGIIPEKEFISELKKWLKK</sequence>
<evidence type="ECO:0000313" key="4">
    <source>
        <dbReference type="Proteomes" id="UP000235460"/>
    </source>
</evidence>
<dbReference type="Proteomes" id="UP000235460">
    <property type="component" value="Unassembled WGS sequence"/>
</dbReference>
<dbReference type="GO" id="GO:0016491">
    <property type="term" value="F:oxidoreductase activity"/>
    <property type="evidence" value="ECO:0007669"/>
    <property type="project" value="InterPro"/>
</dbReference>
<keyword evidence="1" id="KW-0676">Redox-active center</keyword>